<dbReference type="KEGG" id="pmrn:116952814"/>
<evidence type="ECO:0000256" key="1">
    <source>
        <dbReference type="SAM" id="MobiDB-lite"/>
    </source>
</evidence>
<accession>A0AAJ7XB99</accession>
<dbReference type="AlphaFoldDB" id="A0AAJ7XB99"/>
<dbReference type="RefSeq" id="XP_032828379.1">
    <property type="nucleotide sequence ID" value="XM_032972488.1"/>
</dbReference>
<name>A0AAJ7XB99_PETMA</name>
<feature type="region of interest" description="Disordered" evidence="1">
    <location>
        <begin position="337"/>
        <end position="529"/>
    </location>
</feature>
<dbReference type="PANTHER" id="PTHR14678:SF2">
    <property type="entry name" value="PROLINE-RICH PROTEIN 35"/>
    <property type="match status" value="1"/>
</dbReference>
<dbReference type="Proteomes" id="UP001318040">
    <property type="component" value="Chromosome 3"/>
</dbReference>
<protein>
    <submittedName>
        <fullName evidence="4">Uncharacterized protein LOC116952814</fullName>
    </submittedName>
</protein>
<dbReference type="PANTHER" id="PTHR14678">
    <property type="entry name" value="PROLINE-RICH PROTEIN 35-RELATED"/>
    <property type="match status" value="1"/>
</dbReference>
<dbReference type="Pfam" id="PF15269">
    <property type="entry name" value="zf-C2H2_7"/>
    <property type="match status" value="1"/>
</dbReference>
<feature type="region of interest" description="Disordered" evidence="1">
    <location>
        <begin position="1"/>
        <end position="35"/>
    </location>
</feature>
<sequence length="675" mass="71550">MKFSHCTAQERRDGEPPGRSRTTFHGKERKPKKPHYIPRPCGKPFNYKCFQCPFTCLEKSHLYNHMKYSLCKYSISLAEGEWPGKRAKVASVPVVGQRRHGAGEECDRAGSGPAVLHPSFESDPEIKYSLWEKNSVGSSDQNGPDSDVGGNLRWLREPNCPFSSEQGCKGFQKSLDMKWSQQYKTQLLVDPDRDGGHILSSKLSESTSTKPSSFTVDDLQSSFSAVRAADADFSSPAWMVTAQAKPLLHAPASIAHRHSFLCYPPALLANLGGGFLHDSMSPQYVFNPGPYQCLSTLIAGPPVTGNLNYVTLMPHAAGTMEPQPPQVSSIGRFQTVLPGHLDTPAPAPVRPAHPGAEGTVPGKPDGLAKEPPAAARTPEREPRGNKNPRTATSPDDAGGEERANFGSQLRASERTGNGIDGRSSPVAKARSGGTASKRAGRPRGNVSSPGRTVRGEGTVPADVVPDSSTGQDHRKYSGLVNFGPSPSKLLPVGNVCRTGLQQESPRSEPDTSPSPRVTSADLLSTPSPAAAGAAAEAAAAAAAAERLYVPRQDDSRPLDYSTSRDLLPSLGLSGCRTTTTTATTMTTATSGRAPLAEHGTAAGVGAALAHSGGLPQGHAATCHLWEKLERIRKELHSLQEELHHSAKRRRGGSPVDLSSRSDGGGGGSSRATSTD</sequence>
<feature type="region of interest" description="Disordered" evidence="1">
    <location>
        <begin position="639"/>
        <end position="675"/>
    </location>
</feature>
<organism evidence="3 4">
    <name type="scientific">Petromyzon marinus</name>
    <name type="common">Sea lamprey</name>
    <dbReference type="NCBI Taxonomy" id="7757"/>
    <lineage>
        <taxon>Eukaryota</taxon>
        <taxon>Metazoa</taxon>
        <taxon>Chordata</taxon>
        <taxon>Craniata</taxon>
        <taxon>Vertebrata</taxon>
        <taxon>Cyclostomata</taxon>
        <taxon>Hyperoartia</taxon>
        <taxon>Petromyzontiformes</taxon>
        <taxon>Petromyzontidae</taxon>
        <taxon>Petromyzon</taxon>
    </lineage>
</organism>
<feature type="compositionally biased region" description="Polar residues" evidence="1">
    <location>
        <begin position="499"/>
        <end position="527"/>
    </location>
</feature>
<evidence type="ECO:0000259" key="2">
    <source>
        <dbReference type="Pfam" id="PF15269"/>
    </source>
</evidence>
<keyword evidence="3" id="KW-1185">Reference proteome</keyword>
<evidence type="ECO:0000313" key="4">
    <source>
        <dbReference type="RefSeq" id="XP_032828379.1"/>
    </source>
</evidence>
<dbReference type="InterPro" id="IPR039363">
    <property type="entry name" value="ZNF750"/>
</dbReference>
<feature type="compositionally biased region" description="Basic and acidic residues" evidence="1">
    <location>
        <begin position="8"/>
        <end position="18"/>
    </location>
</feature>
<dbReference type="InterPro" id="IPR039064">
    <property type="entry name" value="ZNF750_Znf"/>
</dbReference>
<reference evidence="4" key="1">
    <citation type="submission" date="2025-08" db="UniProtKB">
        <authorList>
            <consortium name="RefSeq"/>
        </authorList>
    </citation>
    <scope>IDENTIFICATION</scope>
    <source>
        <tissue evidence="4">Sperm</tissue>
    </source>
</reference>
<feature type="domain" description="Zinc finger protein 750-like zinc finger" evidence="2">
    <location>
        <begin position="28"/>
        <end position="77"/>
    </location>
</feature>
<gene>
    <name evidence="4" type="primary">LOC116952814</name>
</gene>
<evidence type="ECO:0000313" key="3">
    <source>
        <dbReference type="Proteomes" id="UP001318040"/>
    </source>
</evidence>
<proteinExistence type="predicted"/>
<feature type="compositionally biased region" description="Basic residues" evidence="1">
    <location>
        <begin position="22"/>
        <end position="35"/>
    </location>
</feature>